<dbReference type="InterPro" id="IPR010285">
    <property type="entry name" value="DNA_helicase_pif1-like_DEAD"/>
</dbReference>
<feature type="domain" description="DNA helicase Pif1-like DEAD-box helicase" evidence="2">
    <location>
        <begin position="8"/>
        <end position="97"/>
    </location>
</feature>
<evidence type="ECO:0000256" key="1">
    <source>
        <dbReference type="RuleBase" id="RU363044"/>
    </source>
</evidence>
<keyword evidence="1" id="KW-0067">ATP-binding</keyword>
<reference evidence="3 4" key="1">
    <citation type="submission" date="2014-06" db="EMBL/GenBank/DDBJ databases">
        <authorList>
            <consortium name="DOE Joint Genome Institute"/>
            <person name="Kuo A."/>
            <person name="Kohler A."/>
            <person name="Nagy L.G."/>
            <person name="Floudas D."/>
            <person name="Copeland A."/>
            <person name="Barry K.W."/>
            <person name="Cichocki N."/>
            <person name="Veneault-Fourrey C."/>
            <person name="LaButti K."/>
            <person name="Lindquist E.A."/>
            <person name="Lipzen A."/>
            <person name="Lundell T."/>
            <person name="Morin E."/>
            <person name="Murat C."/>
            <person name="Sun H."/>
            <person name="Tunlid A."/>
            <person name="Henrissat B."/>
            <person name="Grigoriev I.V."/>
            <person name="Hibbett D.S."/>
            <person name="Martin F."/>
            <person name="Nordberg H.P."/>
            <person name="Cantor M.N."/>
            <person name="Hua S.X."/>
        </authorList>
    </citation>
    <scope>NUCLEOTIDE SEQUENCE [LARGE SCALE GENOMIC DNA]</scope>
    <source>
        <strain evidence="3 4">ATCC 200175</strain>
    </source>
</reference>
<keyword evidence="1" id="KW-0233">DNA recombination</keyword>
<keyword evidence="1" id="KW-0378">Hydrolase</keyword>
<dbReference type="GO" id="GO:0006310">
    <property type="term" value="P:DNA recombination"/>
    <property type="evidence" value="ECO:0007669"/>
    <property type="project" value="UniProtKB-KW"/>
</dbReference>
<reference evidence="4" key="2">
    <citation type="submission" date="2015-01" db="EMBL/GenBank/DDBJ databases">
        <title>Evolutionary Origins and Diversification of the Mycorrhizal Mutualists.</title>
        <authorList>
            <consortium name="DOE Joint Genome Institute"/>
            <consortium name="Mycorrhizal Genomics Consortium"/>
            <person name="Kohler A."/>
            <person name="Kuo A."/>
            <person name="Nagy L.G."/>
            <person name="Floudas D."/>
            <person name="Copeland A."/>
            <person name="Barry K.W."/>
            <person name="Cichocki N."/>
            <person name="Veneault-Fourrey C."/>
            <person name="LaButti K."/>
            <person name="Lindquist E.A."/>
            <person name="Lipzen A."/>
            <person name="Lundell T."/>
            <person name="Morin E."/>
            <person name="Murat C."/>
            <person name="Riley R."/>
            <person name="Ohm R."/>
            <person name="Sun H."/>
            <person name="Tunlid A."/>
            <person name="Henrissat B."/>
            <person name="Grigoriev I.V."/>
            <person name="Hibbett D.S."/>
            <person name="Martin F."/>
        </authorList>
    </citation>
    <scope>NUCLEOTIDE SEQUENCE [LARGE SCALE GENOMIC DNA]</scope>
    <source>
        <strain evidence="4">ATCC 200175</strain>
    </source>
</reference>
<dbReference type="OrthoDB" id="432234at2759"/>
<keyword evidence="1" id="KW-0227">DNA damage</keyword>
<keyword evidence="1" id="KW-0547">Nucleotide-binding</keyword>
<comment type="catalytic activity">
    <reaction evidence="1">
        <text>ATP + H2O = ADP + phosphate + H(+)</text>
        <dbReference type="Rhea" id="RHEA:13065"/>
        <dbReference type="ChEBI" id="CHEBI:15377"/>
        <dbReference type="ChEBI" id="CHEBI:15378"/>
        <dbReference type="ChEBI" id="CHEBI:30616"/>
        <dbReference type="ChEBI" id="CHEBI:43474"/>
        <dbReference type="ChEBI" id="CHEBI:456216"/>
        <dbReference type="EC" id="5.6.2.3"/>
    </reaction>
</comment>
<protein>
    <recommendedName>
        <fullName evidence="1">ATP-dependent DNA helicase</fullName>
        <ecNumber evidence="1">5.6.2.3</ecNumber>
    </recommendedName>
</protein>
<dbReference type="GO" id="GO:0005524">
    <property type="term" value="F:ATP binding"/>
    <property type="evidence" value="ECO:0007669"/>
    <property type="project" value="UniProtKB-KW"/>
</dbReference>
<evidence type="ECO:0000259" key="2">
    <source>
        <dbReference type="Pfam" id="PF05970"/>
    </source>
</evidence>
<dbReference type="AlphaFoldDB" id="A0A0C9TT54"/>
<accession>A0A0C9TT54</accession>
<dbReference type="InterPro" id="IPR051055">
    <property type="entry name" value="PIF1_helicase"/>
</dbReference>
<comment type="cofactor">
    <cofactor evidence="1">
        <name>Mg(2+)</name>
        <dbReference type="ChEBI" id="CHEBI:18420"/>
    </cofactor>
</comment>
<evidence type="ECO:0000313" key="4">
    <source>
        <dbReference type="Proteomes" id="UP000053647"/>
    </source>
</evidence>
<keyword evidence="1" id="KW-0347">Helicase</keyword>
<dbReference type="SUPFAM" id="SSF52540">
    <property type="entry name" value="P-loop containing nucleoside triphosphate hydrolases"/>
    <property type="match status" value="1"/>
</dbReference>
<dbReference type="GO" id="GO:0043139">
    <property type="term" value="F:5'-3' DNA helicase activity"/>
    <property type="evidence" value="ECO:0007669"/>
    <property type="project" value="UniProtKB-EC"/>
</dbReference>
<keyword evidence="1" id="KW-0234">DNA repair</keyword>
<dbReference type="HOGENOM" id="CLU_043173_1_0_1"/>
<dbReference type="PANTHER" id="PTHR47642">
    <property type="entry name" value="ATP-DEPENDENT DNA HELICASE"/>
    <property type="match status" value="1"/>
</dbReference>
<dbReference type="EC" id="5.6.2.3" evidence="1"/>
<dbReference type="GO" id="GO:0006281">
    <property type="term" value="P:DNA repair"/>
    <property type="evidence" value="ECO:0007669"/>
    <property type="project" value="UniProtKB-KW"/>
</dbReference>
<gene>
    <name evidence="3" type="ORF">PAXINDRAFT_164180</name>
</gene>
<dbReference type="InterPro" id="IPR027417">
    <property type="entry name" value="P-loop_NTPase"/>
</dbReference>
<organism evidence="3 4">
    <name type="scientific">Paxillus involutus ATCC 200175</name>
    <dbReference type="NCBI Taxonomy" id="664439"/>
    <lineage>
        <taxon>Eukaryota</taxon>
        <taxon>Fungi</taxon>
        <taxon>Dikarya</taxon>
        <taxon>Basidiomycota</taxon>
        <taxon>Agaricomycotina</taxon>
        <taxon>Agaricomycetes</taxon>
        <taxon>Agaricomycetidae</taxon>
        <taxon>Boletales</taxon>
        <taxon>Paxilineae</taxon>
        <taxon>Paxillaceae</taxon>
        <taxon>Paxillus</taxon>
    </lineage>
</organism>
<name>A0A0C9TT54_PAXIN</name>
<sequence>MICIELVHNLQKICNNSDVPFGGMNVIFAGDFGQLPPAMGGESCALYCGNIGSMIKSSLTHYGQEAAIGKALWHQVTTMVILRENMRQKTQSEQNNRLRKALENMCFQNCIAANVKFRNVSIITAWNSQKDRINELGCTRFAADTGQDLISFFSEDMWLQNDGMIREINGKRRHTTKFSYILSEDVQKILWSQSLHTSEHFASKLYLCIGMPVIIRHNDATKLCITNGQEGIVAGWTSSTGSLGQIILETLFVQLVQPPAEISLEHLPLNVVPIPFHNVVDLQHCQFHQSYYTALSRSASADGTAIIQGFDPSKIIGGASG</sequence>
<dbReference type="GO" id="GO:0000723">
    <property type="term" value="P:telomere maintenance"/>
    <property type="evidence" value="ECO:0007669"/>
    <property type="project" value="InterPro"/>
</dbReference>
<dbReference type="Pfam" id="PF05970">
    <property type="entry name" value="PIF1"/>
    <property type="match status" value="1"/>
</dbReference>
<evidence type="ECO:0000313" key="3">
    <source>
        <dbReference type="EMBL" id="KIJ11042.1"/>
    </source>
</evidence>
<dbReference type="Proteomes" id="UP000053647">
    <property type="component" value="Unassembled WGS sequence"/>
</dbReference>
<proteinExistence type="inferred from homology"/>
<keyword evidence="4" id="KW-1185">Reference proteome</keyword>
<dbReference type="GO" id="GO:0016787">
    <property type="term" value="F:hydrolase activity"/>
    <property type="evidence" value="ECO:0007669"/>
    <property type="project" value="UniProtKB-KW"/>
</dbReference>
<comment type="similarity">
    <text evidence="1">Belongs to the helicase family.</text>
</comment>
<dbReference type="EMBL" id="KN819388">
    <property type="protein sequence ID" value="KIJ11042.1"/>
    <property type="molecule type" value="Genomic_DNA"/>
</dbReference>